<sequence>MSRDPRDTLVVVGGRPVAHVDAAGIRAAALRLADAAEDLRVATAACAAARSALDRDLWSPPPLGAPDPTRTGRVRWARALTDDAAVALAARAETCASLQHRLLLAAGLYEHAESTAERALGAVVTVGSGAAGAVITGWVNDPLQGLPLRWSGVLGLGLLAALSDDPDAPREPPVAVAPDAEPSGDGGLGGSVLRGTAPFVDEALRGAGFGVALAAPVAAHGDLSVTGGARVLSTAVRSALPDVEVRVEPLDAGRFTGGVPAWQGTAAGSVAEALARTADLYPHGSSIPGRPAPGPPPGTIGVERVVHGDGTVSWTVLVPGTQELLSAENPFDGATDLDLMAGRAADVMVAVEEALGHAGAARDEPVVLVGHSLGGIAAASLAASPSFRAKHRVGGVVTAGAPTATFRTPSGVPALHLENTQELVSPLDGRSTAENPATPDRVTVGRDLAASDDPRDRAASGSVAQAHGVPTHLRTLEHAQAVGNVQVAGVVGPIEELLAGTGAGTTFYTVRRASPGR</sequence>
<evidence type="ECO:0000313" key="3">
    <source>
        <dbReference type="Proteomes" id="UP000239895"/>
    </source>
</evidence>
<dbReference type="Proteomes" id="UP000239895">
    <property type="component" value="Unassembled WGS sequence"/>
</dbReference>
<dbReference type="RefSeq" id="WP_106264373.1">
    <property type="nucleotide sequence ID" value="NZ_PVTX01000001.1"/>
</dbReference>
<dbReference type="InterPro" id="IPR029058">
    <property type="entry name" value="AB_hydrolase_fold"/>
</dbReference>
<protein>
    <recommendedName>
        <fullName evidence="4">PGAP1-like protein</fullName>
    </recommendedName>
</protein>
<comment type="caution">
    <text evidence="2">The sequence shown here is derived from an EMBL/GenBank/DDBJ whole genome shotgun (WGS) entry which is preliminary data.</text>
</comment>
<evidence type="ECO:0000256" key="1">
    <source>
        <dbReference type="SAM" id="MobiDB-lite"/>
    </source>
</evidence>
<accession>A0ABX5EL74</accession>
<feature type="region of interest" description="Disordered" evidence="1">
    <location>
        <begin position="424"/>
        <end position="446"/>
    </location>
</feature>
<keyword evidence="3" id="KW-1185">Reference proteome</keyword>
<proteinExistence type="predicted"/>
<gene>
    <name evidence="2" type="ORF">BCL65_101212</name>
</gene>
<dbReference type="EMBL" id="PVTX01000001">
    <property type="protein sequence ID" value="PRZ10074.1"/>
    <property type="molecule type" value="Genomic_DNA"/>
</dbReference>
<evidence type="ECO:0008006" key="4">
    <source>
        <dbReference type="Google" id="ProtNLM"/>
    </source>
</evidence>
<feature type="compositionally biased region" description="Low complexity" evidence="1">
    <location>
        <begin position="173"/>
        <end position="183"/>
    </location>
</feature>
<reference evidence="2 3" key="1">
    <citation type="submission" date="2018-03" db="EMBL/GenBank/DDBJ databases">
        <title>Comparative analysis of microorganisms from saline springs in Andes Mountain Range, Colombia.</title>
        <authorList>
            <person name="Rubin E."/>
        </authorList>
    </citation>
    <scope>NUCLEOTIDE SEQUENCE [LARGE SCALE GENOMIC DNA]</scope>
    <source>
        <strain evidence="2 3">CG 23</strain>
    </source>
</reference>
<feature type="region of interest" description="Disordered" evidence="1">
    <location>
        <begin position="165"/>
        <end position="190"/>
    </location>
</feature>
<dbReference type="Gene3D" id="3.40.50.1820">
    <property type="entry name" value="alpha/beta hydrolase"/>
    <property type="match status" value="1"/>
</dbReference>
<name>A0ABX5EL74_9MICO</name>
<organism evidence="2 3">
    <name type="scientific">Isoptericola halotolerans</name>
    <dbReference type="NCBI Taxonomy" id="300560"/>
    <lineage>
        <taxon>Bacteria</taxon>
        <taxon>Bacillati</taxon>
        <taxon>Actinomycetota</taxon>
        <taxon>Actinomycetes</taxon>
        <taxon>Micrococcales</taxon>
        <taxon>Promicromonosporaceae</taxon>
        <taxon>Isoptericola</taxon>
    </lineage>
</organism>
<dbReference type="SUPFAM" id="SSF53474">
    <property type="entry name" value="alpha/beta-Hydrolases"/>
    <property type="match status" value="1"/>
</dbReference>
<evidence type="ECO:0000313" key="2">
    <source>
        <dbReference type="EMBL" id="PRZ10074.1"/>
    </source>
</evidence>